<gene>
    <name evidence="1" type="ORF">ACJEBM_26225</name>
</gene>
<accession>A0ACC7N1R8</accession>
<dbReference type="Proteomes" id="UP001622950">
    <property type="component" value="Unassembled WGS sequence"/>
</dbReference>
<evidence type="ECO:0000313" key="2">
    <source>
        <dbReference type="Proteomes" id="UP001622950"/>
    </source>
</evidence>
<proteinExistence type="predicted"/>
<keyword evidence="2" id="KW-1185">Reference proteome</keyword>
<comment type="caution">
    <text evidence="1">The sequence shown here is derived from an EMBL/GenBank/DDBJ whole genome shotgun (WGS) entry which is preliminary data.</text>
</comment>
<evidence type="ECO:0000313" key="1">
    <source>
        <dbReference type="EMBL" id="MFK9084159.1"/>
    </source>
</evidence>
<sequence length="904" mass="93710">MKLCKELPNYRYSACAISIWLCMGWSLPANAACNLTPSPGNDNFVCDSGNSGPLTDLAGNNSLSFPANGSGSITGNVTFGAGNDTLGMNSGVITGIVNQGDGSDTFNISAGQVTGAVNQGNGVDTFVMSGGTLQSLAQGDSRDFFEMSAGTITGAFEDGDTARMTGGSIGRVDMKLDNNLFDMSGGQILGNLVTGFGTDTIIVSGGRIGGNISVSGGNDSITVTGGEIVGEIRTSVGDDTLTWEGGGIIRSAILMGDGNDQATLRNLNDTILAQTPTIDGGNGSDLLTFDNTTSSGAARYTNWETVNLDKGSRFDFDGNFVLGDSDTGSGVFNIDSSSVVTSTQGSLTPFTAGQRATLNNAGVIDLSSGNSRTSDTLTVQGNYAGNGGQLWVQSVLGDDSSPSDKLVVKDGTLTGTTSITVNNLGGTGAATLQNGIQVVQAQGTAISDSGAFTLKNPLSAGAFDYQLFKGGVTAGSENSWFLRSSVVAAPVVEVPNPNPALPPILVPPLVVPNPDPALPPILVAPVAVPNPDPTLPPILVAPVSVPNPNPALPPIPVPPDAAPLATPVAAVGSPPLPVPEPGAAPIPLYRQEVPVWSVLPPAAAQLALTALGTFHDRQGDQRLLNETGAFGAGWGRAYGKNFDQTWAGTVTPRLDGSLNGFQVGNDLFASQTSNGQTQRTGFFVGHSRLQGDVDGFNQGFHDQRAGKVELQGDSLGLYWTLIDPKGWYVDTVAMYTWLNGDSHSDRGLKIDNDGHATTLSVEAGYPFAVADNWVLEPQAQVIHQQVKLKSQDDGISRVSFDSDPAWTGRLGARLKGSYEVAGLPLEPYLRVNLWHTMSGTDTVTFGDSTEIKTEQRTSSADLGIGAILTLAPAVSLYANADYSSNIDSNPLRGMSGNVGVRVSW</sequence>
<protein>
    <submittedName>
        <fullName evidence="1">Autotransporter outer membrane beta-barrel domain-containing protein</fullName>
    </submittedName>
</protein>
<reference evidence="1" key="1">
    <citation type="submission" date="2024-11" db="EMBL/GenBank/DDBJ databases">
        <authorList>
            <person name="Lucas J.A."/>
        </authorList>
    </citation>
    <scope>NUCLEOTIDE SEQUENCE</scope>
    <source>
        <strain evidence="1">Z 8.8</strain>
    </source>
</reference>
<dbReference type="EMBL" id="JBJHQE010000072">
    <property type="protein sequence ID" value="MFK9084159.1"/>
    <property type="molecule type" value="Genomic_DNA"/>
</dbReference>
<organism evidence="1 2">
    <name type="scientific">Pseudomonas neuropathica</name>
    <dbReference type="NCBI Taxonomy" id="2730425"/>
    <lineage>
        <taxon>Bacteria</taxon>
        <taxon>Pseudomonadati</taxon>
        <taxon>Pseudomonadota</taxon>
        <taxon>Gammaproteobacteria</taxon>
        <taxon>Pseudomonadales</taxon>
        <taxon>Pseudomonadaceae</taxon>
        <taxon>Pseudomonas</taxon>
    </lineage>
</organism>
<name>A0ACC7N1R8_9PSED</name>